<dbReference type="InterPro" id="IPR046058">
    <property type="entry name" value="WbuC_cupin"/>
</dbReference>
<gene>
    <name evidence="2" type="ORF">METZ01_LOCUS341443</name>
</gene>
<evidence type="ECO:0000259" key="1">
    <source>
        <dbReference type="Pfam" id="PF19480"/>
    </source>
</evidence>
<dbReference type="AlphaFoldDB" id="A0A382QSV4"/>
<sequence>MTINIENQTARESDETLTSLIPNVELNSGTVKELISLAEGTTRNRIRLCAHRENDEHVHEMLIVHPQGAYIQPHKHLGKSESLLILSGETDYFIFDDDGSVVRKIVMGDYQSGKCFYFRLQEPLFHSMIIRSKTLIFLEITKGPFRREDTIFAEWAPNVDESEDVTNFFN</sequence>
<feature type="non-terminal residue" evidence="2">
    <location>
        <position position="170"/>
    </location>
</feature>
<reference evidence="2" key="1">
    <citation type="submission" date="2018-05" db="EMBL/GenBank/DDBJ databases">
        <authorList>
            <person name="Lanie J.A."/>
            <person name="Ng W.-L."/>
            <person name="Kazmierczak K.M."/>
            <person name="Andrzejewski T.M."/>
            <person name="Davidsen T.M."/>
            <person name="Wayne K.J."/>
            <person name="Tettelin H."/>
            <person name="Glass J.I."/>
            <person name="Rusch D."/>
            <person name="Podicherti R."/>
            <person name="Tsui H.-C.T."/>
            <person name="Winkler M.E."/>
        </authorList>
    </citation>
    <scope>NUCLEOTIDE SEQUENCE</scope>
</reference>
<accession>A0A382QSV4</accession>
<dbReference type="Pfam" id="PF19480">
    <property type="entry name" value="DUF6016"/>
    <property type="match status" value="1"/>
</dbReference>
<dbReference type="Gene3D" id="2.60.120.10">
    <property type="entry name" value="Jelly Rolls"/>
    <property type="match status" value="1"/>
</dbReference>
<evidence type="ECO:0000313" key="2">
    <source>
        <dbReference type="EMBL" id="SVC88589.1"/>
    </source>
</evidence>
<dbReference type="InterPro" id="IPR011051">
    <property type="entry name" value="RmlC_Cupin_sf"/>
</dbReference>
<feature type="domain" description="Cupin fold metalloprotein WbuC cupin" evidence="1">
    <location>
        <begin position="29"/>
        <end position="107"/>
    </location>
</feature>
<dbReference type="InterPro" id="IPR014710">
    <property type="entry name" value="RmlC-like_jellyroll"/>
</dbReference>
<protein>
    <recommendedName>
        <fullName evidence="1">Cupin fold metalloprotein WbuC cupin domain-containing protein</fullName>
    </recommendedName>
</protein>
<dbReference type="EMBL" id="UINC01116684">
    <property type="protein sequence ID" value="SVC88589.1"/>
    <property type="molecule type" value="Genomic_DNA"/>
</dbReference>
<name>A0A382QSV4_9ZZZZ</name>
<organism evidence="2">
    <name type="scientific">marine metagenome</name>
    <dbReference type="NCBI Taxonomy" id="408172"/>
    <lineage>
        <taxon>unclassified sequences</taxon>
        <taxon>metagenomes</taxon>
        <taxon>ecological metagenomes</taxon>
    </lineage>
</organism>
<dbReference type="NCBIfam" id="TIGR04366">
    <property type="entry name" value="cupin_WbuC"/>
    <property type="match status" value="1"/>
</dbReference>
<dbReference type="SUPFAM" id="SSF51182">
    <property type="entry name" value="RmlC-like cupins"/>
    <property type="match status" value="1"/>
</dbReference>
<proteinExistence type="predicted"/>
<dbReference type="InterPro" id="IPR027565">
    <property type="entry name" value="Cupin_WbuC"/>
</dbReference>